<accession>A0AAN8XJH6</accession>
<dbReference type="SUPFAM" id="SSF56112">
    <property type="entry name" value="Protein kinase-like (PK-like)"/>
    <property type="match status" value="1"/>
</dbReference>
<evidence type="ECO:0000259" key="1">
    <source>
        <dbReference type="SMART" id="SM00587"/>
    </source>
</evidence>
<organism evidence="2 3">
    <name type="scientific">Halocaridina rubra</name>
    <name type="common">Hawaiian red shrimp</name>
    <dbReference type="NCBI Taxonomy" id="373956"/>
    <lineage>
        <taxon>Eukaryota</taxon>
        <taxon>Metazoa</taxon>
        <taxon>Ecdysozoa</taxon>
        <taxon>Arthropoda</taxon>
        <taxon>Crustacea</taxon>
        <taxon>Multicrustacea</taxon>
        <taxon>Malacostraca</taxon>
        <taxon>Eumalacostraca</taxon>
        <taxon>Eucarida</taxon>
        <taxon>Decapoda</taxon>
        <taxon>Pleocyemata</taxon>
        <taxon>Caridea</taxon>
        <taxon>Atyoidea</taxon>
        <taxon>Atyidae</taxon>
        <taxon>Halocaridina</taxon>
    </lineage>
</organism>
<feature type="domain" description="CHK kinase-like" evidence="1">
    <location>
        <begin position="142"/>
        <end position="340"/>
    </location>
</feature>
<dbReference type="InterPro" id="IPR004119">
    <property type="entry name" value="EcKL"/>
</dbReference>
<dbReference type="PANTHER" id="PTHR11012:SF30">
    <property type="entry name" value="PROTEIN KINASE-LIKE DOMAIN-CONTAINING"/>
    <property type="match status" value="1"/>
</dbReference>
<reference evidence="2 3" key="1">
    <citation type="submission" date="2023-11" db="EMBL/GenBank/DDBJ databases">
        <title>Halocaridina rubra genome assembly.</title>
        <authorList>
            <person name="Smith C."/>
        </authorList>
    </citation>
    <scope>NUCLEOTIDE SEQUENCE [LARGE SCALE GENOMIC DNA]</scope>
    <source>
        <strain evidence="2">EP-1</strain>
        <tissue evidence="2">Whole</tissue>
    </source>
</reference>
<dbReference type="Pfam" id="PF02958">
    <property type="entry name" value="EcKL"/>
    <property type="match status" value="1"/>
</dbReference>
<dbReference type="InterPro" id="IPR015897">
    <property type="entry name" value="CHK_kinase-like"/>
</dbReference>
<dbReference type="Gene3D" id="3.90.1200.10">
    <property type="match status" value="1"/>
</dbReference>
<protein>
    <recommendedName>
        <fullName evidence="1">CHK kinase-like domain-containing protein</fullName>
    </recommendedName>
</protein>
<dbReference type="EMBL" id="JAXCGZ010003883">
    <property type="protein sequence ID" value="KAK7082818.1"/>
    <property type="molecule type" value="Genomic_DNA"/>
</dbReference>
<gene>
    <name evidence="2" type="ORF">SK128_022977</name>
</gene>
<proteinExistence type="predicted"/>
<dbReference type="Proteomes" id="UP001381693">
    <property type="component" value="Unassembled WGS sequence"/>
</dbReference>
<sequence>MRAVFACLVSEQSEAEKYQGLVKEEYVRETLKRDQGEKAKLISWIFEDFTQKGDNYATAVTSVKVSYSLEDQPFNTSYVVKINAGHGIGPLKAFFTILFKKEGGFYENIVPLINAELTSFGLEELKIPKWYFSSLEDKKEVIFLEDLRHRGFKMYDRKMGMDVPHTQLVMKEVARFHAASLLLLEKFPWEDLLEKYTFLKYDWHSFDGCDDEALAGMFEPNMDITAEVLHRIGGYDVAEKWLRSNKALVLHHIKEQLRRNPPFICICHGDCWNNNMLFRYNDEGDPVEAMFVDLQLTRVASPATDLNYTLFTSLTGEGRRSNISNFLTTYYNSFKDLLESAGKSPSFSNEELIQEFKKKNLFGLIFGVMCCMVIVRPEDDIPDMNKEVDFEDKEEVAKLLEEFKENVMNMMENNPLFKPRFAAIFDDMKEYGVFD</sequence>
<dbReference type="SMART" id="SM00587">
    <property type="entry name" value="CHK"/>
    <property type="match status" value="1"/>
</dbReference>
<keyword evidence="3" id="KW-1185">Reference proteome</keyword>
<comment type="caution">
    <text evidence="2">The sequence shown here is derived from an EMBL/GenBank/DDBJ whole genome shotgun (WGS) entry which is preliminary data.</text>
</comment>
<dbReference type="PANTHER" id="PTHR11012">
    <property type="entry name" value="PROTEIN KINASE-LIKE DOMAIN-CONTAINING"/>
    <property type="match status" value="1"/>
</dbReference>
<dbReference type="InterPro" id="IPR011009">
    <property type="entry name" value="Kinase-like_dom_sf"/>
</dbReference>
<evidence type="ECO:0000313" key="3">
    <source>
        <dbReference type="Proteomes" id="UP001381693"/>
    </source>
</evidence>
<name>A0AAN8XJH6_HALRR</name>
<evidence type="ECO:0000313" key="2">
    <source>
        <dbReference type="EMBL" id="KAK7082818.1"/>
    </source>
</evidence>
<dbReference type="AlphaFoldDB" id="A0AAN8XJH6"/>